<sequence length="530" mass="59883">MANTKKRKVDFENHQFKSDWTDHFCFILPDHAKAKPTCLICMQTVAVCKTDNLKRHFNTMHAASFNANYPPESDQRKQKIANMITSYKHSVSTISKSTSAQESATAASLQVSWNLAKAKKPFADGELTKSCAVAMVSEVLRHDEKQKKTVVELLKQVPLSANTATRRVEVLAVDSIDSSCDRTDMEQLSVFARFFDGKTFREELLCLLPLTGRTTGEIIFTEPTQFFVKNGLDVGKIVSIVTDGAPSMVGQHKGLVSRLSAVNPALLAFHCIIHKSVLCAKLLVNFIRESSSLQHGLFRAMLDEMSAEHKDVLLHNDVRWLSKGRVMNCHPLIYPAKSKSKNHTLKLHFPRLREHCEKNNMGEDQVMQDFVSSLAKNFYERFECTPKLSSDILLFLRQPFSVSADGQWTAEAKKLWPSIDEAALQMEVLEMGTSDVLKAQHRDVGVNDCWINMVPQARFRNTRAIAMLLLTMFPSTYICESSFSSMNSIKNQDRNRLSNAHLDQCLRIVTTEYRPDIRSIASSQCCHFSH</sequence>
<dbReference type="OMA" id="KIAWILA"/>
<dbReference type="GeneTree" id="ENSGT00950000182812"/>
<accession>A0A3P8T1D6</accession>
<dbReference type="InterPro" id="IPR012337">
    <property type="entry name" value="RNaseH-like_sf"/>
</dbReference>
<evidence type="ECO:0000313" key="1">
    <source>
        <dbReference type="Ensembl" id="ENSAPEP00000018870.1"/>
    </source>
</evidence>
<evidence type="ECO:0000313" key="2">
    <source>
        <dbReference type="Proteomes" id="UP000265080"/>
    </source>
</evidence>
<dbReference type="PANTHER" id="PTHR45913">
    <property type="entry name" value="EPM2A-INTERACTING PROTEIN 1"/>
    <property type="match status" value="1"/>
</dbReference>
<reference evidence="1" key="3">
    <citation type="submission" date="2025-09" db="UniProtKB">
        <authorList>
            <consortium name="Ensembl"/>
        </authorList>
    </citation>
    <scope>IDENTIFICATION</scope>
</reference>
<dbReference type="AlphaFoldDB" id="A0A3P8T1D6"/>
<dbReference type="PANTHER" id="PTHR45913:SF21">
    <property type="entry name" value="DUF4371 DOMAIN-CONTAINING PROTEIN"/>
    <property type="match status" value="1"/>
</dbReference>
<name>A0A3P8T1D6_AMPPE</name>
<proteinExistence type="predicted"/>
<evidence type="ECO:0008006" key="3">
    <source>
        <dbReference type="Google" id="ProtNLM"/>
    </source>
</evidence>
<dbReference type="STRING" id="161767.ENSAPEP00000018870"/>
<protein>
    <recommendedName>
        <fullName evidence="3">HAT C-terminal dimerisation domain-containing protein</fullName>
    </recommendedName>
</protein>
<dbReference type="Ensembl" id="ENSAPET00000019385.1">
    <property type="protein sequence ID" value="ENSAPEP00000018870.1"/>
    <property type="gene ID" value="ENSAPEG00000013483.1"/>
</dbReference>
<dbReference type="Proteomes" id="UP000265080">
    <property type="component" value="Chromosome 19"/>
</dbReference>
<reference evidence="1 2" key="1">
    <citation type="submission" date="2018-03" db="EMBL/GenBank/DDBJ databases">
        <title>Finding Nemo's genes: A chromosome-scale reference assembly of the genome of the orange clownfish Amphiprion percula.</title>
        <authorList>
            <person name="Lehmann R."/>
        </authorList>
    </citation>
    <scope>NUCLEOTIDE SEQUENCE</scope>
</reference>
<keyword evidence="2" id="KW-1185">Reference proteome</keyword>
<reference evidence="1" key="2">
    <citation type="submission" date="2025-08" db="UniProtKB">
        <authorList>
            <consortium name="Ensembl"/>
        </authorList>
    </citation>
    <scope>IDENTIFICATION</scope>
</reference>
<dbReference type="SUPFAM" id="SSF53098">
    <property type="entry name" value="Ribonuclease H-like"/>
    <property type="match status" value="1"/>
</dbReference>
<organism evidence="1 2">
    <name type="scientific">Amphiprion percula</name>
    <name type="common">Orange clownfish</name>
    <name type="synonym">Lutjanus percula</name>
    <dbReference type="NCBI Taxonomy" id="161767"/>
    <lineage>
        <taxon>Eukaryota</taxon>
        <taxon>Metazoa</taxon>
        <taxon>Chordata</taxon>
        <taxon>Craniata</taxon>
        <taxon>Vertebrata</taxon>
        <taxon>Euteleostomi</taxon>
        <taxon>Actinopterygii</taxon>
        <taxon>Neopterygii</taxon>
        <taxon>Teleostei</taxon>
        <taxon>Neoteleostei</taxon>
        <taxon>Acanthomorphata</taxon>
        <taxon>Ovalentaria</taxon>
        <taxon>Pomacentridae</taxon>
        <taxon>Amphiprion</taxon>
    </lineage>
</organism>